<sequence length="120" mass="13540">MIMNSRVLKQFGPRLFSTTTVRTVIKNEHALTGKTSLMHGEWIRVPAVLGARNGSTMALDKEEDKKQTTASGTAPTVDEKRIASYWGVGPPKVTKDDGTDWKWKCFRPWESYKADTRLLI</sequence>
<feature type="region of interest" description="Disordered" evidence="1">
    <location>
        <begin position="57"/>
        <end position="76"/>
    </location>
</feature>
<keyword evidence="3" id="KW-1185">Reference proteome</keyword>
<proteinExistence type="predicted"/>
<dbReference type="Proteomes" id="UP000631114">
    <property type="component" value="Unassembled WGS sequence"/>
</dbReference>
<dbReference type="AlphaFoldDB" id="A0A835IYU0"/>
<dbReference type="EMBL" id="JADFTS010000001">
    <property type="protein sequence ID" value="KAF9625152.1"/>
    <property type="molecule type" value="Genomic_DNA"/>
</dbReference>
<evidence type="ECO:0000313" key="3">
    <source>
        <dbReference type="Proteomes" id="UP000631114"/>
    </source>
</evidence>
<name>A0A835IYU0_9MAGN</name>
<organism evidence="2 3">
    <name type="scientific">Coptis chinensis</name>
    <dbReference type="NCBI Taxonomy" id="261450"/>
    <lineage>
        <taxon>Eukaryota</taxon>
        <taxon>Viridiplantae</taxon>
        <taxon>Streptophyta</taxon>
        <taxon>Embryophyta</taxon>
        <taxon>Tracheophyta</taxon>
        <taxon>Spermatophyta</taxon>
        <taxon>Magnoliopsida</taxon>
        <taxon>Ranunculales</taxon>
        <taxon>Ranunculaceae</taxon>
        <taxon>Coptidoideae</taxon>
        <taxon>Coptis</taxon>
    </lineage>
</organism>
<accession>A0A835IYU0</accession>
<dbReference type="OrthoDB" id="1744092at2759"/>
<evidence type="ECO:0000313" key="2">
    <source>
        <dbReference type="EMBL" id="KAF9625152.1"/>
    </source>
</evidence>
<protein>
    <submittedName>
        <fullName evidence="2">Uncharacterized protein</fullName>
    </submittedName>
</protein>
<evidence type="ECO:0000256" key="1">
    <source>
        <dbReference type="SAM" id="MobiDB-lite"/>
    </source>
</evidence>
<reference evidence="2 3" key="1">
    <citation type="submission" date="2020-10" db="EMBL/GenBank/DDBJ databases">
        <title>The Coptis chinensis genome and diversification of protoberbering-type alkaloids.</title>
        <authorList>
            <person name="Wang B."/>
            <person name="Shu S."/>
            <person name="Song C."/>
            <person name="Liu Y."/>
        </authorList>
    </citation>
    <scope>NUCLEOTIDE SEQUENCE [LARGE SCALE GENOMIC DNA]</scope>
    <source>
        <strain evidence="2">HL-2020</strain>
        <tissue evidence="2">Leaf</tissue>
    </source>
</reference>
<gene>
    <name evidence="2" type="ORF">IFM89_019858</name>
</gene>
<comment type="caution">
    <text evidence="2">The sequence shown here is derived from an EMBL/GenBank/DDBJ whole genome shotgun (WGS) entry which is preliminary data.</text>
</comment>